<feature type="signal peptide" evidence="1">
    <location>
        <begin position="1"/>
        <end position="22"/>
    </location>
</feature>
<evidence type="ECO:0000313" key="3">
    <source>
        <dbReference type="Proteomes" id="UP000568696"/>
    </source>
</evidence>
<reference evidence="2 3" key="1">
    <citation type="journal article" date="2020" name="Biotechnol. Biofuels">
        <title>New insights from the biogas microbiome by comprehensive genome-resolved metagenomics of nearly 1600 species originating from multiple anaerobic digesters.</title>
        <authorList>
            <person name="Campanaro S."/>
            <person name="Treu L."/>
            <person name="Rodriguez-R L.M."/>
            <person name="Kovalovszki A."/>
            <person name="Ziels R.M."/>
            <person name="Maus I."/>
            <person name="Zhu X."/>
            <person name="Kougias P.G."/>
            <person name="Basile A."/>
            <person name="Luo G."/>
            <person name="Schluter A."/>
            <person name="Konstantinidis K.T."/>
            <person name="Angelidaki I."/>
        </authorList>
    </citation>
    <scope>NUCLEOTIDE SEQUENCE [LARGE SCALE GENOMIC DNA]</scope>
    <source>
        <strain evidence="2">AS23ysBPME_344</strain>
    </source>
</reference>
<accession>A0A7X8MY28</accession>
<name>A0A7X8MY28_9CORY</name>
<feature type="chain" id="PRO_5031096067" evidence="1">
    <location>
        <begin position="23"/>
        <end position="79"/>
    </location>
</feature>
<dbReference type="AlphaFoldDB" id="A0A7X8MY28"/>
<dbReference type="EMBL" id="JAAYSN010000361">
    <property type="protein sequence ID" value="NLP40572.1"/>
    <property type="molecule type" value="Genomic_DNA"/>
</dbReference>
<keyword evidence="1" id="KW-0732">Signal</keyword>
<comment type="caution">
    <text evidence="2">The sequence shown here is derived from an EMBL/GenBank/DDBJ whole genome shotgun (WGS) entry which is preliminary data.</text>
</comment>
<evidence type="ECO:0000313" key="2">
    <source>
        <dbReference type="EMBL" id="NLP40572.1"/>
    </source>
</evidence>
<dbReference type="Proteomes" id="UP000568696">
    <property type="component" value="Unassembled WGS sequence"/>
</dbReference>
<sequence>MRIRIRALVITAALIFTPAAHAFDVTVDGGTCHLTATPGDHADVDKLRDAHEQQVMDRLRAVLPASTWDDLETLRVYAG</sequence>
<proteinExistence type="predicted"/>
<gene>
    <name evidence="2" type="ORF">GX356_12820</name>
</gene>
<organism evidence="2 3">
    <name type="scientific">Corynebacterium pollutisoli</name>
    <dbReference type="NCBI Taxonomy" id="1610489"/>
    <lineage>
        <taxon>Bacteria</taxon>
        <taxon>Bacillati</taxon>
        <taxon>Actinomycetota</taxon>
        <taxon>Actinomycetes</taxon>
        <taxon>Mycobacteriales</taxon>
        <taxon>Corynebacteriaceae</taxon>
        <taxon>Corynebacterium</taxon>
    </lineage>
</organism>
<evidence type="ECO:0000256" key="1">
    <source>
        <dbReference type="SAM" id="SignalP"/>
    </source>
</evidence>
<protein>
    <submittedName>
        <fullName evidence="2">Uncharacterized protein</fullName>
    </submittedName>
</protein>